<sequence length="457" mass="48995">MTGTLFLGGRTGQVGSDSAKAWLQWQGSVLSVNAQGAWFGGTGKVWHSDNDGSGSGLDADMLDGVHKNGFSSRKYLGFSSDSKVCYIILTHAYNGSVIGGSSFHGMVAINRGSSNSWNGKTAVYIALGGQYNSNVSSYFKLGSSVNVSGIYRVIYNGTAYLALRMEAVSSQEVVIHGEISDYSVPCIVQESQVSSPTLINNAPGLDANAVSATRLASSRSIWGQGFDGTGNVSGNMTGVGNINTAASPAGTIYVNNWLRTVGNCGWYSETYGGGWFMSDSTWIRNHNNKSLYMSTAVIRTDGQIQVGGNGDKFLVTSAGAVTAASSIVSKADVIGLSTSDERLKHNICPVRDAVVRLRELGGFFSFDYNPDASEKDKVGRIGLIYQRVHGPLAGRMRHLRDDGHGALNYIHPDYINLIGAGVLEVAHEVEDLRAELSSLKKRVHRLENTSYMDPTYY</sequence>
<gene>
    <name evidence="3" type="primary">pilV</name>
    <name evidence="3" type="ORF">EZ315_14925</name>
</gene>
<feature type="coiled-coil region" evidence="1">
    <location>
        <begin position="422"/>
        <end position="449"/>
    </location>
</feature>
<protein>
    <submittedName>
        <fullName evidence="3">Shufflon system plasmid conjugative transfer pilus tip adhesin PilV</fullName>
    </submittedName>
</protein>
<evidence type="ECO:0000313" key="4">
    <source>
        <dbReference type="Proteomes" id="UP000297635"/>
    </source>
</evidence>
<feature type="domain" description="Peptidase S74" evidence="2">
    <location>
        <begin position="339"/>
        <end position="443"/>
    </location>
</feature>
<organism evidence="3 4">
    <name type="scientific">Duncaniella freteri</name>
    <dbReference type="NCBI Taxonomy" id="2530391"/>
    <lineage>
        <taxon>Bacteria</taxon>
        <taxon>Pseudomonadati</taxon>
        <taxon>Bacteroidota</taxon>
        <taxon>Bacteroidia</taxon>
        <taxon>Bacteroidales</taxon>
        <taxon>Muribaculaceae</taxon>
        <taxon>Duncaniella</taxon>
    </lineage>
</organism>
<reference evidence="3 4" key="1">
    <citation type="submission" date="2019-02" db="EMBL/GenBank/DDBJ databases">
        <title>Isolation and identification of novel species under the genus Muribaculum.</title>
        <authorList>
            <person name="Miyake S."/>
            <person name="Ding Y."/>
            <person name="Low A."/>
            <person name="Soh M."/>
            <person name="Seedorf H."/>
        </authorList>
    </citation>
    <scope>NUCLEOTIDE SEQUENCE [LARGE SCALE GENOMIC DNA]</scope>
    <source>
        <strain evidence="3 4">TLL-A3</strain>
    </source>
</reference>
<dbReference type="Pfam" id="PF04917">
    <property type="entry name" value="Shufflon_N"/>
    <property type="match status" value="1"/>
</dbReference>
<evidence type="ECO:0000259" key="2">
    <source>
        <dbReference type="PROSITE" id="PS51688"/>
    </source>
</evidence>
<dbReference type="PROSITE" id="PS51688">
    <property type="entry name" value="ICA"/>
    <property type="match status" value="1"/>
</dbReference>
<dbReference type="EMBL" id="SJSA01000002">
    <property type="protein sequence ID" value="TGG37196.1"/>
    <property type="molecule type" value="Genomic_DNA"/>
</dbReference>
<dbReference type="AlphaFoldDB" id="A0A4Z0V628"/>
<comment type="caution">
    <text evidence="3">The sequence shown here is derived from an EMBL/GenBank/DDBJ whole genome shotgun (WGS) entry which is preliminary data.</text>
</comment>
<keyword evidence="4" id="KW-1185">Reference proteome</keyword>
<dbReference type="InterPro" id="IPR007001">
    <property type="entry name" value="Shufflon_N"/>
</dbReference>
<proteinExistence type="predicted"/>
<dbReference type="Proteomes" id="UP000297635">
    <property type="component" value="Unassembled WGS sequence"/>
</dbReference>
<accession>A0A4Z0V628</accession>
<name>A0A4Z0V628_9BACT</name>
<dbReference type="InterPro" id="IPR030392">
    <property type="entry name" value="S74_ICA"/>
</dbReference>
<evidence type="ECO:0000256" key="1">
    <source>
        <dbReference type="SAM" id="Coils"/>
    </source>
</evidence>
<keyword evidence="1" id="KW-0175">Coiled coil</keyword>
<evidence type="ECO:0000313" key="3">
    <source>
        <dbReference type="EMBL" id="TGG37196.1"/>
    </source>
</evidence>